<evidence type="ECO:0000313" key="2">
    <source>
        <dbReference type="Proteomes" id="UP000606786"/>
    </source>
</evidence>
<comment type="caution">
    <text evidence="1">The sequence shown here is derived from an EMBL/GenBank/DDBJ whole genome shotgun (WGS) entry which is preliminary data.</text>
</comment>
<proteinExistence type="predicted"/>
<reference evidence="1" key="1">
    <citation type="submission" date="2020-11" db="EMBL/GenBank/DDBJ databases">
        <authorList>
            <person name="Whitehead M."/>
        </authorList>
    </citation>
    <scope>NUCLEOTIDE SEQUENCE</scope>
    <source>
        <strain evidence="1">EGII</strain>
    </source>
</reference>
<organism evidence="1 2">
    <name type="scientific">Ceratitis capitata</name>
    <name type="common">Mediterranean fruit fly</name>
    <name type="synonym">Tephritis capitata</name>
    <dbReference type="NCBI Taxonomy" id="7213"/>
    <lineage>
        <taxon>Eukaryota</taxon>
        <taxon>Metazoa</taxon>
        <taxon>Ecdysozoa</taxon>
        <taxon>Arthropoda</taxon>
        <taxon>Hexapoda</taxon>
        <taxon>Insecta</taxon>
        <taxon>Pterygota</taxon>
        <taxon>Neoptera</taxon>
        <taxon>Endopterygota</taxon>
        <taxon>Diptera</taxon>
        <taxon>Brachycera</taxon>
        <taxon>Muscomorpha</taxon>
        <taxon>Tephritoidea</taxon>
        <taxon>Tephritidae</taxon>
        <taxon>Ceratitis</taxon>
        <taxon>Ceratitis</taxon>
    </lineage>
</organism>
<protein>
    <submittedName>
        <fullName evidence="1">(Mediterranean fruit fly) hypothetical protein</fullName>
    </submittedName>
</protein>
<name>A0A811UAE3_CERCA</name>
<sequence length="75" mass="8809">MVPTTLKRNMRLRCLEFFMNKAVIETNGCVGKQSDWGAVIFLPFYTSITHCWHRCASLYVTPELYFNSYLYFGMP</sequence>
<keyword evidence="2" id="KW-1185">Reference proteome</keyword>
<dbReference type="EMBL" id="CAJHJT010000001">
    <property type="protein sequence ID" value="CAD6995066.1"/>
    <property type="molecule type" value="Genomic_DNA"/>
</dbReference>
<accession>A0A811UAE3</accession>
<gene>
    <name evidence="1" type="ORF">CCAP1982_LOCUS3790</name>
</gene>
<dbReference type="Proteomes" id="UP000606786">
    <property type="component" value="Unassembled WGS sequence"/>
</dbReference>
<evidence type="ECO:0000313" key="1">
    <source>
        <dbReference type="EMBL" id="CAD6995066.1"/>
    </source>
</evidence>
<dbReference type="AlphaFoldDB" id="A0A811UAE3"/>